<evidence type="ECO:0000256" key="2">
    <source>
        <dbReference type="ARBA" id="ARBA00022723"/>
    </source>
</evidence>
<dbReference type="PANTHER" id="PTHR10293:SF16">
    <property type="entry name" value="GLUTAREDOXIN-RELATED PROTEIN 5, MITOCHONDRIAL"/>
    <property type="match status" value="1"/>
</dbReference>
<dbReference type="Proteomes" id="UP001140091">
    <property type="component" value="Unassembled WGS sequence"/>
</dbReference>
<dbReference type="PROSITE" id="PS51354">
    <property type="entry name" value="GLUTAREDOXIN_2"/>
    <property type="match status" value="1"/>
</dbReference>
<dbReference type="GO" id="GO:0046872">
    <property type="term" value="F:metal ion binding"/>
    <property type="evidence" value="ECO:0007669"/>
    <property type="project" value="UniProtKB-KW"/>
</dbReference>
<dbReference type="FunFam" id="3.40.30.10:FF:000005">
    <property type="entry name" value="Glutaredoxin 5"/>
    <property type="match status" value="1"/>
</dbReference>
<dbReference type="InterPro" id="IPR002109">
    <property type="entry name" value="Glutaredoxin"/>
</dbReference>
<proteinExistence type="predicted"/>
<dbReference type="InterPro" id="IPR036249">
    <property type="entry name" value="Thioredoxin-like_sf"/>
</dbReference>
<dbReference type="GO" id="GO:0005759">
    <property type="term" value="C:mitochondrial matrix"/>
    <property type="evidence" value="ECO:0007669"/>
    <property type="project" value="TreeGrafter"/>
</dbReference>
<evidence type="ECO:0000259" key="7">
    <source>
        <dbReference type="Pfam" id="PF00462"/>
    </source>
</evidence>
<dbReference type="GO" id="GO:0051537">
    <property type="term" value="F:2 iron, 2 sulfur cluster binding"/>
    <property type="evidence" value="ECO:0007669"/>
    <property type="project" value="UniProtKB-KW"/>
</dbReference>
<evidence type="ECO:0000256" key="1">
    <source>
        <dbReference type="ARBA" id="ARBA00022714"/>
    </source>
</evidence>
<gene>
    <name evidence="8" type="ORF">H1R20_g12375</name>
</gene>
<accession>A0A9W8J580</accession>
<protein>
    <recommendedName>
        <fullName evidence="6">Monothiol glutaredoxin-5, mitochondrial</fullName>
    </recommendedName>
</protein>
<comment type="caution">
    <text evidence="8">The sequence shown here is derived from an EMBL/GenBank/DDBJ whole genome shotgun (WGS) entry which is preliminary data.</text>
</comment>
<keyword evidence="5" id="KW-0676">Redox-active center</keyword>
<dbReference type="InterPro" id="IPR033658">
    <property type="entry name" value="GRX_PICOT-like"/>
</dbReference>
<keyword evidence="3" id="KW-0408">Iron</keyword>
<evidence type="ECO:0000256" key="6">
    <source>
        <dbReference type="ARBA" id="ARBA00067618"/>
    </source>
</evidence>
<dbReference type="Pfam" id="PF00462">
    <property type="entry name" value="Glutaredoxin"/>
    <property type="match status" value="1"/>
</dbReference>
<dbReference type="OrthoDB" id="415696at2759"/>
<name>A0A9W8J580_9AGAR</name>
<feature type="domain" description="Glutaredoxin" evidence="7">
    <location>
        <begin position="52"/>
        <end position="119"/>
    </location>
</feature>
<dbReference type="EMBL" id="JANBPK010001208">
    <property type="protein sequence ID" value="KAJ2924715.1"/>
    <property type="molecule type" value="Genomic_DNA"/>
</dbReference>
<dbReference type="NCBIfam" id="TIGR00365">
    <property type="entry name" value="Grx4 family monothiol glutaredoxin"/>
    <property type="match status" value="1"/>
</dbReference>
<evidence type="ECO:0000256" key="5">
    <source>
        <dbReference type="ARBA" id="ARBA00023284"/>
    </source>
</evidence>
<dbReference type="GO" id="GO:0044571">
    <property type="term" value="P:[2Fe-2S] cluster assembly"/>
    <property type="evidence" value="ECO:0007669"/>
    <property type="project" value="UniProtKB-ARBA"/>
</dbReference>
<evidence type="ECO:0000313" key="8">
    <source>
        <dbReference type="EMBL" id="KAJ2924715.1"/>
    </source>
</evidence>
<evidence type="ECO:0000256" key="3">
    <source>
        <dbReference type="ARBA" id="ARBA00023004"/>
    </source>
</evidence>
<dbReference type="GO" id="GO:0015036">
    <property type="term" value="F:disulfide oxidoreductase activity"/>
    <property type="evidence" value="ECO:0007669"/>
    <property type="project" value="UniProtKB-ARBA"/>
</dbReference>
<feature type="non-terminal residue" evidence="8">
    <location>
        <position position="157"/>
    </location>
</feature>
<evidence type="ECO:0000313" key="9">
    <source>
        <dbReference type="Proteomes" id="UP001140091"/>
    </source>
</evidence>
<dbReference type="CDD" id="cd03028">
    <property type="entry name" value="GRX_PICOT_like"/>
    <property type="match status" value="1"/>
</dbReference>
<reference evidence="8" key="1">
    <citation type="submission" date="2022-06" db="EMBL/GenBank/DDBJ databases">
        <title>Genome Sequence of Candolleomyces eurysporus.</title>
        <authorList>
            <person name="Buettner E."/>
        </authorList>
    </citation>
    <scope>NUCLEOTIDE SEQUENCE</scope>
    <source>
        <strain evidence="8">VTCC 930004</strain>
    </source>
</reference>
<keyword evidence="4" id="KW-0411">Iron-sulfur</keyword>
<dbReference type="SUPFAM" id="SSF52833">
    <property type="entry name" value="Thioredoxin-like"/>
    <property type="match status" value="1"/>
</dbReference>
<keyword evidence="1" id="KW-0001">2Fe-2S</keyword>
<sequence length="157" mass="17243">MFRPALSTSLRLLRPTTASSASSLARGRLTAYRYLSTETKTKIQKAIEAKPVVLFMKGTPESPSCGFSRAVVQVLDLHGVPAEKMDTYNVLTDAQLRSAIKEYSEWPTIPQIYINGEFIGGCDILLGMHQSGELETLLENNNIIPKIPEEPAQSTSS</sequence>
<dbReference type="AlphaFoldDB" id="A0A9W8J580"/>
<dbReference type="PANTHER" id="PTHR10293">
    <property type="entry name" value="GLUTAREDOXIN FAMILY MEMBER"/>
    <property type="match status" value="1"/>
</dbReference>
<evidence type="ECO:0000256" key="4">
    <source>
        <dbReference type="ARBA" id="ARBA00023014"/>
    </source>
</evidence>
<keyword evidence="9" id="KW-1185">Reference proteome</keyword>
<dbReference type="InterPro" id="IPR004480">
    <property type="entry name" value="Monothiol_GRX-rel"/>
</dbReference>
<organism evidence="8 9">
    <name type="scientific">Candolleomyces eurysporus</name>
    <dbReference type="NCBI Taxonomy" id="2828524"/>
    <lineage>
        <taxon>Eukaryota</taxon>
        <taxon>Fungi</taxon>
        <taxon>Dikarya</taxon>
        <taxon>Basidiomycota</taxon>
        <taxon>Agaricomycotina</taxon>
        <taxon>Agaricomycetes</taxon>
        <taxon>Agaricomycetidae</taxon>
        <taxon>Agaricales</taxon>
        <taxon>Agaricineae</taxon>
        <taxon>Psathyrellaceae</taxon>
        <taxon>Candolleomyces</taxon>
    </lineage>
</organism>
<keyword evidence="2" id="KW-0479">Metal-binding</keyword>
<dbReference type="Gene3D" id="3.40.30.10">
    <property type="entry name" value="Glutaredoxin"/>
    <property type="match status" value="1"/>
</dbReference>